<dbReference type="InterPro" id="IPR050414">
    <property type="entry name" value="Fungal_M35_metalloproteases"/>
</dbReference>
<dbReference type="Gene3D" id="3.40.390.10">
    <property type="entry name" value="Collagenase (Catalytic Domain)"/>
    <property type="match status" value="1"/>
</dbReference>
<dbReference type="GO" id="GO:0006508">
    <property type="term" value="P:proteolysis"/>
    <property type="evidence" value="ECO:0007669"/>
    <property type="project" value="UniProtKB-KW"/>
</dbReference>
<dbReference type="Proteomes" id="UP000663853">
    <property type="component" value="Unassembled WGS sequence"/>
</dbReference>
<comment type="similarity">
    <text evidence="2">Belongs to the peptidase M35 family.</text>
</comment>
<dbReference type="EMBL" id="CAJMXA010000943">
    <property type="protein sequence ID" value="CAE6447225.1"/>
    <property type="molecule type" value="Genomic_DNA"/>
</dbReference>
<evidence type="ECO:0000259" key="8">
    <source>
        <dbReference type="SMART" id="SM01351"/>
    </source>
</evidence>
<evidence type="ECO:0000256" key="3">
    <source>
        <dbReference type="ARBA" id="ARBA00022670"/>
    </source>
</evidence>
<comment type="cofactor">
    <cofactor evidence="1">
        <name>Zn(2+)</name>
        <dbReference type="ChEBI" id="CHEBI:29105"/>
    </cofactor>
</comment>
<evidence type="ECO:0000256" key="2">
    <source>
        <dbReference type="ARBA" id="ARBA00010279"/>
    </source>
</evidence>
<keyword evidence="6" id="KW-0862">Zinc</keyword>
<organism evidence="9 10">
    <name type="scientific">Rhizoctonia solani</name>
    <dbReference type="NCBI Taxonomy" id="456999"/>
    <lineage>
        <taxon>Eukaryota</taxon>
        <taxon>Fungi</taxon>
        <taxon>Dikarya</taxon>
        <taxon>Basidiomycota</taxon>
        <taxon>Agaricomycotina</taxon>
        <taxon>Agaricomycetes</taxon>
        <taxon>Cantharellales</taxon>
        <taxon>Ceratobasidiaceae</taxon>
        <taxon>Rhizoctonia</taxon>
    </lineage>
</organism>
<reference evidence="9" key="1">
    <citation type="submission" date="2021-01" db="EMBL/GenBank/DDBJ databases">
        <authorList>
            <person name="Kaushik A."/>
        </authorList>
    </citation>
    <scope>NUCLEOTIDE SEQUENCE</scope>
    <source>
        <strain evidence="9">AG6-10EEA</strain>
    </source>
</reference>
<keyword evidence="3" id="KW-0645">Protease</keyword>
<dbReference type="GO" id="GO:0004222">
    <property type="term" value="F:metalloendopeptidase activity"/>
    <property type="evidence" value="ECO:0007669"/>
    <property type="project" value="InterPro"/>
</dbReference>
<dbReference type="GO" id="GO:0046872">
    <property type="term" value="F:metal ion binding"/>
    <property type="evidence" value="ECO:0007669"/>
    <property type="project" value="UniProtKB-KW"/>
</dbReference>
<evidence type="ECO:0000256" key="1">
    <source>
        <dbReference type="ARBA" id="ARBA00001947"/>
    </source>
</evidence>
<dbReference type="SUPFAM" id="SSF55486">
    <property type="entry name" value="Metalloproteases ('zincins'), catalytic domain"/>
    <property type="match status" value="1"/>
</dbReference>
<evidence type="ECO:0000256" key="7">
    <source>
        <dbReference type="ARBA" id="ARBA00023049"/>
    </source>
</evidence>
<dbReference type="InterPro" id="IPR029463">
    <property type="entry name" value="Lys_MEP"/>
</dbReference>
<dbReference type="PANTHER" id="PTHR37016:SF3">
    <property type="entry name" value="NEUTRAL PROTEASE 2-RELATED"/>
    <property type="match status" value="1"/>
</dbReference>
<dbReference type="AlphaFoldDB" id="A0A8H3B3W4"/>
<dbReference type="InterPro" id="IPR024079">
    <property type="entry name" value="MetalloPept_cat_dom_sf"/>
</dbReference>
<evidence type="ECO:0000313" key="10">
    <source>
        <dbReference type="Proteomes" id="UP000663853"/>
    </source>
</evidence>
<evidence type="ECO:0000256" key="4">
    <source>
        <dbReference type="ARBA" id="ARBA00022723"/>
    </source>
</evidence>
<keyword evidence="7" id="KW-0482">Metalloprotease</keyword>
<evidence type="ECO:0000313" key="9">
    <source>
        <dbReference type="EMBL" id="CAE6447225.1"/>
    </source>
</evidence>
<sequence>TTYDCSCNMPHVFAYVYANQPGQIHLCSAFWNVPMTGTDSKAGTLIHEQTHFSVNGGTRDYAYGQRNCRSLAASHPDRAVQNADNHEYFAENNLWEA</sequence>
<gene>
    <name evidence="9" type="ORF">RDB_LOCUS44394</name>
</gene>
<accession>A0A8H3B3W4</accession>
<dbReference type="SMART" id="SM01351">
    <property type="entry name" value="Aspzincin_M35"/>
    <property type="match status" value="1"/>
</dbReference>
<feature type="domain" description="Lysine-specific metallo-endopeptidase" evidence="8">
    <location>
        <begin position="1"/>
        <end position="91"/>
    </location>
</feature>
<keyword evidence="5" id="KW-0378">Hydrolase</keyword>
<evidence type="ECO:0000256" key="5">
    <source>
        <dbReference type="ARBA" id="ARBA00022801"/>
    </source>
</evidence>
<comment type="caution">
    <text evidence="9">The sequence shown here is derived from an EMBL/GenBank/DDBJ whole genome shotgun (WGS) entry which is preliminary data.</text>
</comment>
<proteinExistence type="inferred from homology"/>
<evidence type="ECO:0000256" key="6">
    <source>
        <dbReference type="ARBA" id="ARBA00022833"/>
    </source>
</evidence>
<name>A0A8H3B3W4_9AGAM</name>
<keyword evidence="4" id="KW-0479">Metal-binding</keyword>
<protein>
    <recommendedName>
        <fullName evidence="8">Lysine-specific metallo-endopeptidase domain-containing protein</fullName>
    </recommendedName>
</protein>
<dbReference type="PANTHER" id="PTHR37016">
    <property type="match status" value="1"/>
</dbReference>
<feature type="non-terminal residue" evidence="9">
    <location>
        <position position="1"/>
    </location>
</feature>
<dbReference type="Pfam" id="PF14521">
    <property type="entry name" value="Aspzincin_M35"/>
    <property type="match status" value="1"/>
</dbReference>